<gene>
    <name evidence="2" type="ORF">CV103_12725</name>
</gene>
<keyword evidence="1" id="KW-0732">Signal</keyword>
<organism evidence="2 3">
    <name type="scientific">Edaphosphingomonas fennica</name>
    <dbReference type="NCBI Taxonomy" id="114404"/>
    <lineage>
        <taxon>Bacteria</taxon>
        <taxon>Pseudomonadati</taxon>
        <taxon>Pseudomonadota</taxon>
        <taxon>Alphaproteobacteria</taxon>
        <taxon>Sphingomonadales</taxon>
        <taxon>Rhizorhabdaceae</taxon>
        <taxon>Edaphosphingomonas</taxon>
    </lineage>
</organism>
<name>A0A2T4HW61_9SPHN</name>
<dbReference type="AlphaFoldDB" id="A0A2T4HW61"/>
<feature type="signal peptide" evidence="1">
    <location>
        <begin position="1"/>
        <end position="32"/>
    </location>
</feature>
<accession>A0A2T4HW61</accession>
<reference evidence="2 3" key="1">
    <citation type="submission" date="2017-11" db="EMBL/GenBank/DDBJ databases">
        <title>Sphingomonas oleivorans sp. nov., isolated from oil-contaminated soil.</title>
        <authorList>
            <person name="Wang L."/>
            <person name="Chen L."/>
        </authorList>
    </citation>
    <scope>NUCLEOTIDE SEQUENCE [LARGE SCALE GENOMIC DNA]</scope>
    <source>
        <strain evidence="2 3">K101</strain>
    </source>
</reference>
<evidence type="ECO:0000313" key="3">
    <source>
        <dbReference type="Proteomes" id="UP000241206"/>
    </source>
</evidence>
<protein>
    <submittedName>
        <fullName evidence="2">Uncharacterized protein</fullName>
    </submittedName>
</protein>
<evidence type="ECO:0000256" key="1">
    <source>
        <dbReference type="SAM" id="SignalP"/>
    </source>
</evidence>
<evidence type="ECO:0000313" key="2">
    <source>
        <dbReference type="EMBL" id="PTD20025.1"/>
    </source>
</evidence>
<keyword evidence="3" id="KW-1185">Reference proteome</keyword>
<feature type="chain" id="PRO_5015647879" evidence="1">
    <location>
        <begin position="33"/>
        <end position="213"/>
    </location>
</feature>
<dbReference type="Proteomes" id="UP000241206">
    <property type="component" value="Unassembled WGS sequence"/>
</dbReference>
<proteinExistence type="predicted"/>
<dbReference type="EMBL" id="PHHF01000049">
    <property type="protein sequence ID" value="PTD20025.1"/>
    <property type="molecule type" value="Genomic_DNA"/>
</dbReference>
<comment type="caution">
    <text evidence="2">The sequence shown here is derived from an EMBL/GenBank/DDBJ whole genome shotgun (WGS) entry which is preliminary data.</text>
</comment>
<sequence>MFGGLTMEVAMRVSVPVLAVLAAALATGPAVAGGVSPPDAAAFRTAITVAADDLEPDTLLSTRTAHARQVRLDGGTWGDGYLVARIDRRSGSTRYEVHQQVRYIGQRRDYAAVHYRLADGTLAIRPIAGDRRGEDVCSTGEFNGACPLTSELVFPIEEGVLAAIVDGGAQGWDVKFKEADGDAGVRATVPMAEIRGLMLAVADYRAGRLSPRG</sequence>